<evidence type="ECO:0000256" key="3">
    <source>
        <dbReference type="ARBA" id="ARBA00022898"/>
    </source>
</evidence>
<dbReference type="InterPro" id="IPR015424">
    <property type="entry name" value="PyrdxlP-dep_Trfase"/>
</dbReference>
<organism evidence="6 7">
    <name type="scientific">Streptomyces capitiformicae</name>
    <dbReference type="NCBI Taxonomy" id="2014920"/>
    <lineage>
        <taxon>Bacteria</taxon>
        <taxon>Bacillati</taxon>
        <taxon>Actinomycetota</taxon>
        <taxon>Actinomycetes</taxon>
        <taxon>Kitasatosporales</taxon>
        <taxon>Streptomycetaceae</taxon>
        <taxon>Streptomyces</taxon>
    </lineage>
</organism>
<feature type="region of interest" description="Disordered" evidence="4">
    <location>
        <begin position="282"/>
        <end position="360"/>
    </location>
</feature>
<dbReference type="Proteomes" id="UP000603227">
    <property type="component" value="Unassembled WGS sequence"/>
</dbReference>
<feature type="domain" description="Aromatic amino acid beta-eliminating lyase/threonine aldolase" evidence="5">
    <location>
        <begin position="14"/>
        <end position="288"/>
    </location>
</feature>
<dbReference type="GO" id="GO:0006520">
    <property type="term" value="P:amino acid metabolic process"/>
    <property type="evidence" value="ECO:0007669"/>
    <property type="project" value="InterPro"/>
</dbReference>
<dbReference type="SUPFAM" id="SSF53383">
    <property type="entry name" value="PLP-dependent transferases"/>
    <property type="match status" value="1"/>
</dbReference>
<comment type="cofactor">
    <cofactor evidence="1">
        <name>pyridoxal 5'-phosphate</name>
        <dbReference type="ChEBI" id="CHEBI:597326"/>
    </cofactor>
</comment>
<evidence type="ECO:0000313" key="7">
    <source>
        <dbReference type="Proteomes" id="UP000603227"/>
    </source>
</evidence>
<dbReference type="Gene3D" id="3.40.640.10">
    <property type="entry name" value="Type I PLP-dependent aspartate aminotransferase-like (Major domain)"/>
    <property type="match status" value="1"/>
</dbReference>
<dbReference type="RefSeq" id="WP_373313421.1">
    <property type="nucleotide sequence ID" value="NZ_BNAT01000016.1"/>
</dbReference>
<comment type="similarity">
    <text evidence="2">Belongs to the threonine aldolase family.</text>
</comment>
<comment type="caution">
    <text evidence="6">The sequence shown here is derived from an EMBL/GenBank/DDBJ whole genome shotgun (WGS) entry which is preliminary data.</text>
</comment>
<dbReference type="EMBL" id="BNAT01000016">
    <property type="protein sequence ID" value="GHE30043.1"/>
    <property type="molecule type" value="Genomic_DNA"/>
</dbReference>
<evidence type="ECO:0000256" key="1">
    <source>
        <dbReference type="ARBA" id="ARBA00001933"/>
    </source>
</evidence>
<evidence type="ECO:0000256" key="2">
    <source>
        <dbReference type="ARBA" id="ARBA00006966"/>
    </source>
</evidence>
<dbReference type="Gene3D" id="3.90.1150.10">
    <property type="entry name" value="Aspartate Aminotransferase, domain 1"/>
    <property type="match status" value="1"/>
</dbReference>
<dbReference type="Pfam" id="PF01212">
    <property type="entry name" value="Beta_elim_lyase"/>
    <property type="match status" value="1"/>
</dbReference>
<gene>
    <name evidence="6" type="ORF">GCM10017771_45990</name>
</gene>
<dbReference type="AlphaFoldDB" id="A0A918YZ80"/>
<keyword evidence="7" id="KW-1185">Reference proteome</keyword>
<accession>A0A918YZ80</accession>
<dbReference type="InterPro" id="IPR015422">
    <property type="entry name" value="PyrdxlP-dep_Trfase_small"/>
</dbReference>
<dbReference type="PANTHER" id="PTHR48097:SF5">
    <property type="entry name" value="LOW SPECIFICITY L-THREONINE ALDOLASE"/>
    <property type="match status" value="1"/>
</dbReference>
<keyword evidence="3" id="KW-0663">Pyridoxal phosphate</keyword>
<protein>
    <recommendedName>
        <fullName evidence="5">Aromatic amino acid beta-eliminating lyase/threonine aldolase domain-containing protein</fullName>
    </recommendedName>
</protein>
<dbReference type="PANTHER" id="PTHR48097">
    <property type="entry name" value="L-THREONINE ALDOLASE-RELATED"/>
    <property type="match status" value="1"/>
</dbReference>
<sequence>MSISTDVIPSNQAFLSDNMAGASPEIAQAVAAAAAGYALSYGDDPFTGSVRHRLSEIFEREVEVFPVSTGTAANCLGLAALTPPWGSVLCHPASHINVDECGAPEFFTGGAKLVTVPGHDSKIDPDALREAVRRRAGDVHSVQPSVVSISQATERGSVYALDEIRRPATIAKDAGLRCHMDGARFANALDHLGVTPAEMTWQAGIDVLSFGATKNGAMTADVIVSFDPALASELAFRAKRAGQLASKMRFHTVQLDAYLTDGLWLRNARRANTMAARLGDGLKAIPAPNSSAARRPTSSSAACPSRQPKGFSRRATPSTTIAGRRASSASSPPSLTPPKTSTSFWTRSAATPADHRPEPARRLAQRAAAAAPSTPITLGTTCCGSGKCRRWRSAVLRETGTASGRRPAYAQHVGAGTARTACPRPLPGRG</sequence>
<dbReference type="InterPro" id="IPR015421">
    <property type="entry name" value="PyrdxlP-dep_Trfase_major"/>
</dbReference>
<feature type="region of interest" description="Disordered" evidence="4">
    <location>
        <begin position="399"/>
        <end position="430"/>
    </location>
</feature>
<feature type="compositionally biased region" description="Low complexity" evidence="4">
    <location>
        <begin position="318"/>
        <end position="343"/>
    </location>
</feature>
<dbReference type="GO" id="GO:0016829">
    <property type="term" value="F:lyase activity"/>
    <property type="evidence" value="ECO:0007669"/>
    <property type="project" value="InterPro"/>
</dbReference>
<evidence type="ECO:0000256" key="4">
    <source>
        <dbReference type="SAM" id="MobiDB-lite"/>
    </source>
</evidence>
<name>A0A918YZ80_9ACTN</name>
<dbReference type="InterPro" id="IPR001597">
    <property type="entry name" value="ArAA_b-elim_lyase/Thr_aldolase"/>
</dbReference>
<reference evidence="6" key="2">
    <citation type="submission" date="2020-09" db="EMBL/GenBank/DDBJ databases">
        <authorList>
            <person name="Sun Q."/>
            <person name="Zhou Y."/>
        </authorList>
    </citation>
    <scope>NUCLEOTIDE SEQUENCE</scope>
    <source>
        <strain evidence="6">CGMCC 4.7403</strain>
    </source>
</reference>
<reference evidence="6" key="1">
    <citation type="journal article" date="2014" name="Int. J. Syst. Evol. Microbiol.">
        <title>Complete genome sequence of Corynebacterium casei LMG S-19264T (=DSM 44701T), isolated from a smear-ripened cheese.</title>
        <authorList>
            <consortium name="US DOE Joint Genome Institute (JGI-PGF)"/>
            <person name="Walter F."/>
            <person name="Albersmeier A."/>
            <person name="Kalinowski J."/>
            <person name="Ruckert C."/>
        </authorList>
    </citation>
    <scope>NUCLEOTIDE SEQUENCE</scope>
    <source>
        <strain evidence="6">CGMCC 4.7403</strain>
    </source>
</reference>
<proteinExistence type="inferred from homology"/>
<evidence type="ECO:0000313" key="6">
    <source>
        <dbReference type="EMBL" id="GHE30043.1"/>
    </source>
</evidence>
<feature type="compositionally biased region" description="Low complexity" evidence="4">
    <location>
        <begin position="284"/>
        <end position="306"/>
    </location>
</feature>
<evidence type="ECO:0000259" key="5">
    <source>
        <dbReference type="Pfam" id="PF01212"/>
    </source>
</evidence>